<evidence type="ECO:0000313" key="4">
    <source>
        <dbReference type="Proteomes" id="UP001596620"/>
    </source>
</evidence>
<evidence type="ECO:0000313" key="3">
    <source>
        <dbReference type="EMBL" id="MFC7747342.1"/>
    </source>
</evidence>
<feature type="transmembrane region" description="Helical" evidence="2">
    <location>
        <begin position="33"/>
        <end position="54"/>
    </location>
</feature>
<evidence type="ECO:0000256" key="1">
    <source>
        <dbReference type="SAM" id="MobiDB-lite"/>
    </source>
</evidence>
<evidence type="ECO:0000256" key="2">
    <source>
        <dbReference type="SAM" id="Phobius"/>
    </source>
</evidence>
<organism evidence="3 4">
    <name type="scientific">Lentibacillus kimchii</name>
    <dbReference type="NCBI Taxonomy" id="1542911"/>
    <lineage>
        <taxon>Bacteria</taxon>
        <taxon>Bacillati</taxon>
        <taxon>Bacillota</taxon>
        <taxon>Bacilli</taxon>
        <taxon>Bacillales</taxon>
        <taxon>Bacillaceae</taxon>
        <taxon>Lentibacillus</taxon>
    </lineage>
</organism>
<keyword evidence="2" id="KW-1133">Transmembrane helix</keyword>
<feature type="compositionally biased region" description="Acidic residues" evidence="1">
    <location>
        <begin position="70"/>
        <end position="91"/>
    </location>
</feature>
<keyword evidence="2" id="KW-0812">Transmembrane</keyword>
<feature type="transmembrane region" description="Helical" evidence="2">
    <location>
        <begin position="6"/>
        <end position="26"/>
    </location>
</feature>
<keyword evidence="2" id="KW-0472">Membrane</keyword>
<keyword evidence="4" id="KW-1185">Reference proteome</keyword>
<dbReference type="RefSeq" id="WP_382358874.1">
    <property type="nucleotide sequence ID" value="NZ_JBHTGR010000022.1"/>
</dbReference>
<protein>
    <submittedName>
        <fullName evidence="3">Uncharacterized protein</fullName>
    </submittedName>
</protein>
<feature type="region of interest" description="Disordered" evidence="1">
    <location>
        <begin position="59"/>
        <end position="110"/>
    </location>
</feature>
<proteinExistence type="predicted"/>
<dbReference type="Proteomes" id="UP001596620">
    <property type="component" value="Unassembled WGS sequence"/>
</dbReference>
<gene>
    <name evidence="3" type="ORF">ACFQU8_08855</name>
</gene>
<dbReference type="EMBL" id="JBHTGR010000022">
    <property type="protein sequence ID" value="MFC7747342.1"/>
    <property type="molecule type" value="Genomic_DNA"/>
</dbReference>
<comment type="caution">
    <text evidence="3">The sequence shown here is derived from an EMBL/GenBank/DDBJ whole genome shotgun (WGS) entry which is preliminary data.</text>
</comment>
<accession>A0ABW2UTV7</accession>
<name>A0ABW2UTV7_9BACI</name>
<sequence>MFYRITWFMVAIFLIVPVIGMSLMWLRKSWSKAVRITLTVLFSIYVIVIVIFLLPSGGTGPDEQSQPDQGQDEQTEQDTDQEQPGEADEEKDEQHERDPAEEKGDPKKQIKQGLADMSAANVLAIKGSFDQEPYDIELVLRGVQGSTESESVKNMKKGILKAVYVVKDSGYDIEDLDINVKYPVTNQNGLDEEQFAIKSNFSGETIDELAGDQADTDVTELDTIADSWWKHPVLNG</sequence>
<reference evidence="4" key="1">
    <citation type="journal article" date="2019" name="Int. J. Syst. Evol. Microbiol.">
        <title>The Global Catalogue of Microorganisms (GCM) 10K type strain sequencing project: providing services to taxonomists for standard genome sequencing and annotation.</title>
        <authorList>
            <consortium name="The Broad Institute Genomics Platform"/>
            <consortium name="The Broad Institute Genome Sequencing Center for Infectious Disease"/>
            <person name="Wu L."/>
            <person name="Ma J."/>
        </authorList>
    </citation>
    <scope>NUCLEOTIDE SEQUENCE [LARGE SCALE GENOMIC DNA]</scope>
    <source>
        <strain evidence="4">JCM 30234</strain>
    </source>
</reference>
<feature type="compositionally biased region" description="Basic and acidic residues" evidence="1">
    <location>
        <begin position="92"/>
        <end position="108"/>
    </location>
</feature>